<keyword evidence="2" id="KW-0813">Transport</keyword>
<evidence type="ECO:0000313" key="9">
    <source>
        <dbReference type="Proteomes" id="UP000253772"/>
    </source>
</evidence>
<feature type="transmembrane region" description="Helical" evidence="6">
    <location>
        <begin position="105"/>
        <end position="127"/>
    </location>
</feature>
<dbReference type="PROSITE" id="PS50850">
    <property type="entry name" value="MFS"/>
    <property type="match status" value="1"/>
</dbReference>
<feature type="transmembrane region" description="Helical" evidence="6">
    <location>
        <begin position="139"/>
        <end position="158"/>
    </location>
</feature>
<dbReference type="RefSeq" id="WP_017514506.1">
    <property type="nucleotide sequence ID" value="NZ_CP037900.1"/>
</dbReference>
<dbReference type="AlphaFoldDB" id="A0A482IMW5"/>
<feature type="transmembrane region" description="Helical" evidence="6">
    <location>
        <begin position="45"/>
        <end position="68"/>
    </location>
</feature>
<evidence type="ECO:0000256" key="2">
    <source>
        <dbReference type="ARBA" id="ARBA00022448"/>
    </source>
</evidence>
<dbReference type="InterPro" id="IPR020846">
    <property type="entry name" value="MFS_dom"/>
</dbReference>
<dbReference type="Proteomes" id="UP000253772">
    <property type="component" value="Chromosome c1"/>
</dbReference>
<feature type="transmembrane region" description="Helical" evidence="6">
    <location>
        <begin position="12"/>
        <end position="33"/>
    </location>
</feature>
<evidence type="ECO:0000313" key="8">
    <source>
        <dbReference type="EMBL" id="QBP09282.1"/>
    </source>
</evidence>
<evidence type="ECO:0000259" key="7">
    <source>
        <dbReference type="PROSITE" id="PS50850"/>
    </source>
</evidence>
<feature type="transmembrane region" description="Helical" evidence="6">
    <location>
        <begin position="210"/>
        <end position="232"/>
    </location>
</feature>
<feature type="domain" description="Major facilitator superfamily (MFS) profile" evidence="7">
    <location>
        <begin position="8"/>
        <end position="388"/>
    </location>
</feature>
<name>A0A482IMW5_9BURK</name>
<sequence length="395" mass="40922">MRPNRPQTLTVLLATQVVATTGLMTLVPILPLYLQAMPGAHGTDWSSVALAAPAVGALAVAPFTGIWCDRVGHRPVLLVSLVVFTVSVLILATSQHVAGFIVGRVLQGASAIGVMLTACIGHVSAPASRNRAFGLQESAVAAGALLGPVLGGVLQDVWSPRPMLLAVAALNALLTLALSTLLRDMPTHTAPVPSAGKRRPIRDVLMLRRWLAAACLSQAGAFALVNVFVLYLQQRAPHDALLASKAGTLHALGWLAAMFASPWWGARNDRVASGRHFLLAASGCAAAIALLPLATTLWQIALLRVIHGALFAALALSVLAHCHRVLPAALHGTATGVARSAMTTGQLVGPLAVMVSLPLGGPNAALWVTAAMFAVSALLVLPDRSPSFAPVHDAR</sequence>
<reference evidence="8 9" key="1">
    <citation type="submission" date="2019-03" db="EMBL/GenBank/DDBJ databases">
        <title>Comparative insights into the high quality Complete genome sequence of highly metal resistant Cupriavidus metallidurans strain BS1 isolated from a gold-copper mine.</title>
        <authorList>
            <person name="Mazhar H.S."/>
            <person name="Rensing C."/>
        </authorList>
    </citation>
    <scope>NUCLEOTIDE SEQUENCE [LARGE SCALE GENOMIC DNA]</scope>
    <source>
        <strain evidence="8 9">BS1</strain>
    </source>
</reference>
<comment type="subcellular location">
    <subcellularLocation>
        <location evidence="1">Membrane</location>
        <topology evidence="1">Multi-pass membrane protein</topology>
    </subcellularLocation>
</comment>
<dbReference type="PANTHER" id="PTHR23506:SF23">
    <property type="entry name" value="GH10249P"/>
    <property type="match status" value="1"/>
</dbReference>
<dbReference type="InterPro" id="IPR001958">
    <property type="entry name" value="Tet-R_TetA/multi-R_MdtG-like"/>
</dbReference>
<gene>
    <name evidence="8" type="ORF">DDF84_005670</name>
</gene>
<dbReference type="Pfam" id="PF07690">
    <property type="entry name" value="MFS_1"/>
    <property type="match status" value="2"/>
</dbReference>
<feature type="transmembrane region" description="Helical" evidence="6">
    <location>
        <begin position="306"/>
        <end position="326"/>
    </location>
</feature>
<dbReference type="EMBL" id="CP037900">
    <property type="protein sequence ID" value="QBP09282.1"/>
    <property type="molecule type" value="Genomic_DNA"/>
</dbReference>
<keyword evidence="3 6" id="KW-0812">Transmembrane</keyword>
<feature type="transmembrane region" description="Helical" evidence="6">
    <location>
        <begin position="277"/>
        <end position="300"/>
    </location>
</feature>
<evidence type="ECO:0000256" key="5">
    <source>
        <dbReference type="ARBA" id="ARBA00023136"/>
    </source>
</evidence>
<organism evidence="8 9">
    <name type="scientific">Cupriavidus metallidurans</name>
    <dbReference type="NCBI Taxonomy" id="119219"/>
    <lineage>
        <taxon>Bacteria</taxon>
        <taxon>Pseudomonadati</taxon>
        <taxon>Pseudomonadota</taxon>
        <taxon>Betaproteobacteria</taxon>
        <taxon>Burkholderiales</taxon>
        <taxon>Burkholderiaceae</taxon>
        <taxon>Cupriavidus</taxon>
    </lineage>
</organism>
<dbReference type="InterPro" id="IPR036259">
    <property type="entry name" value="MFS_trans_sf"/>
</dbReference>
<feature type="transmembrane region" description="Helical" evidence="6">
    <location>
        <begin position="247"/>
        <end position="265"/>
    </location>
</feature>
<keyword evidence="4 6" id="KW-1133">Transmembrane helix</keyword>
<dbReference type="InterPro" id="IPR011701">
    <property type="entry name" value="MFS"/>
</dbReference>
<feature type="transmembrane region" description="Helical" evidence="6">
    <location>
        <begin position="75"/>
        <end position="93"/>
    </location>
</feature>
<evidence type="ECO:0000256" key="4">
    <source>
        <dbReference type="ARBA" id="ARBA00022989"/>
    </source>
</evidence>
<dbReference type="GO" id="GO:0022857">
    <property type="term" value="F:transmembrane transporter activity"/>
    <property type="evidence" value="ECO:0007669"/>
    <property type="project" value="InterPro"/>
</dbReference>
<evidence type="ECO:0000256" key="3">
    <source>
        <dbReference type="ARBA" id="ARBA00022692"/>
    </source>
</evidence>
<evidence type="ECO:0000256" key="1">
    <source>
        <dbReference type="ARBA" id="ARBA00004141"/>
    </source>
</evidence>
<proteinExistence type="predicted"/>
<protein>
    <submittedName>
        <fullName evidence="8">MFS transporter</fullName>
    </submittedName>
</protein>
<keyword evidence="5 6" id="KW-0472">Membrane</keyword>
<dbReference type="OrthoDB" id="7786710at2"/>
<feature type="transmembrane region" description="Helical" evidence="6">
    <location>
        <begin position="164"/>
        <end position="182"/>
    </location>
</feature>
<dbReference type="GO" id="GO:0016020">
    <property type="term" value="C:membrane"/>
    <property type="evidence" value="ECO:0007669"/>
    <property type="project" value="UniProtKB-SubCell"/>
</dbReference>
<dbReference type="SUPFAM" id="SSF103473">
    <property type="entry name" value="MFS general substrate transporter"/>
    <property type="match status" value="1"/>
</dbReference>
<dbReference type="PANTHER" id="PTHR23506">
    <property type="entry name" value="GH10249P"/>
    <property type="match status" value="1"/>
</dbReference>
<dbReference type="Gene3D" id="1.20.1250.20">
    <property type="entry name" value="MFS general substrate transporter like domains"/>
    <property type="match status" value="1"/>
</dbReference>
<dbReference type="InterPro" id="IPR050930">
    <property type="entry name" value="MFS_Vesicular_Transporter"/>
</dbReference>
<dbReference type="PRINTS" id="PR01035">
    <property type="entry name" value="TCRTETA"/>
</dbReference>
<evidence type="ECO:0000256" key="6">
    <source>
        <dbReference type="SAM" id="Phobius"/>
    </source>
</evidence>
<accession>A0A482IMW5</accession>
<feature type="transmembrane region" description="Helical" evidence="6">
    <location>
        <begin position="338"/>
        <end position="358"/>
    </location>
</feature>